<evidence type="ECO:0000313" key="2">
    <source>
        <dbReference type="EMBL" id="ELZ21125.1"/>
    </source>
</evidence>
<dbReference type="AlphaFoldDB" id="M0CD05"/>
<reference evidence="2 3" key="1">
    <citation type="journal article" date="2014" name="PLoS Genet.">
        <title>Phylogenetically driven sequencing of extremely halophilic archaea reveals strategies for static and dynamic osmo-response.</title>
        <authorList>
            <person name="Becker E.A."/>
            <person name="Seitzer P.M."/>
            <person name="Tritt A."/>
            <person name="Larsen D."/>
            <person name="Krusor M."/>
            <person name="Yao A.I."/>
            <person name="Wu D."/>
            <person name="Madern D."/>
            <person name="Eisen J.A."/>
            <person name="Darling A.E."/>
            <person name="Facciotti M.T."/>
        </authorList>
    </citation>
    <scope>NUCLEOTIDE SEQUENCE [LARGE SCALE GENOMIC DNA]</scope>
    <source>
        <strain evidence="2 3">2-9-1</strain>
    </source>
</reference>
<keyword evidence="1" id="KW-1133">Transmembrane helix</keyword>
<accession>M0CD05</accession>
<comment type="caution">
    <text evidence="2">The sequence shown here is derived from an EMBL/GenBank/DDBJ whole genome shotgun (WGS) entry which is preliminary data.</text>
</comment>
<feature type="transmembrane region" description="Helical" evidence="1">
    <location>
        <begin position="36"/>
        <end position="54"/>
    </location>
</feature>
<feature type="transmembrane region" description="Helical" evidence="1">
    <location>
        <begin position="172"/>
        <end position="194"/>
    </location>
</feature>
<evidence type="ECO:0000313" key="3">
    <source>
        <dbReference type="Proteomes" id="UP000011626"/>
    </source>
</evidence>
<dbReference type="eggNOG" id="arCOG09065">
    <property type="taxonomic scope" value="Archaea"/>
</dbReference>
<dbReference type="STRING" id="797114.C475_19243"/>
<dbReference type="Proteomes" id="UP000011626">
    <property type="component" value="Unassembled WGS sequence"/>
</dbReference>
<name>M0CD05_9EURY</name>
<evidence type="ECO:0000256" key="1">
    <source>
        <dbReference type="SAM" id="Phobius"/>
    </source>
</evidence>
<keyword evidence="1" id="KW-0812">Transmembrane</keyword>
<sequence>MSDGVFTSDRSLAHRSRALAAKTRAATALTLSRRDALAVVGAVTAGYLLVYLWALGHLAPGLGGYSVTVVADPLGKLLEPALGPFSYTPVAQVRLGPVTYLFSFNSVIGFGLSVLVGLNLGLTYLAWRQPKACGIGQSSTGILASVPAVLSGTACCGPVVLIVLGIQASSALLTTFQFLLPLSVVMLVGSLVLVSRQIDPP</sequence>
<dbReference type="PATRIC" id="fig|797114.5.peg.3896"/>
<proteinExistence type="predicted"/>
<organism evidence="2 3">
    <name type="scientific">Halosimplex carlsbadense 2-9-1</name>
    <dbReference type="NCBI Taxonomy" id="797114"/>
    <lineage>
        <taxon>Archaea</taxon>
        <taxon>Methanobacteriati</taxon>
        <taxon>Methanobacteriota</taxon>
        <taxon>Stenosarchaea group</taxon>
        <taxon>Halobacteria</taxon>
        <taxon>Halobacteriales</taxon>
        <taxon>Haloarculaceae</taxon>
        <taxon>Halosimplex</taxon>
    </lineage>
</organism>
<protein>
    <submittedName>
        <fullName evidence="2">Uncharacterized protein</fullName>
    </submittedName>
</protein>
<dbReference type="EMBL" id="AOIU01000043">
    <property type="protein sequence ID" value="ELZ21125.1"/>
    <property type="molecule type" value="Genomic_DNA"/>
</dbReference>
<gene>
    <name evidence="2" type="ORF">C475_19243</name>
</gene>
<feature type="transmembrane region" description="Helical" evidence="1">
    <location>
        <begin position="107"/>
        <end position="127"/>
    </location>
</feature>
<keyword evidence="1" id="KW-0472">Membrane</keyword>
<feature type="transmembrane region" description="Helical" evidence="1">
    <location>
        <begin position="139"/>
        <end position="166"/>
    </location>
</feature>
<keyword evidence="3" id="KW-1185">Reference proteome</keyword>
<dbReference type="RefSeq" id="WP_006885513.1">
    <property type="nucleotide sequence ID" value="NZ_AOIU01000043.1"/>
</dbReference>